<evidence type="ECO:0000313" key="3">
    <source>
        <dbReference type="EMBL" id="KAG7362690.1"/>
    </source>
</evidence>
<organism evidence="3 4">
    <name type="scientific">Nitzschia inconspicua</name>
    <dbReference type="NCBI Taxonomy" id="303405"/>
    <lineage>
        <taxon>Eukaryota</taxon>
        <taxon>Sar</taxon>
        <taxon>Stramenopiles</taxon>
        <taxon>Ochrophyta</taxon>
        <taxon>Bacillariophyta</taxon>
        <taxon>Bacillariophyceae</taxon>
        <taxon>Bacillariophycidae</taxon>
        <taxon>Bacillariales</taxon>
        <taxon>Bacillariaceae</taxon>
        <taxon>Nitzschia</taxon>
    </lineage>
</organism>
<feature type="compositionally biased region" description="Basic and acidic residues" evidence="1">
    <location>
        <begin position="139"/>
        <end position="153"/>
    </location>
</feature>
<feature type="compositionally biased region" description="Basic and acidic residues" evidence="1">
    <location>
        <begin position="1"/>
        <end position="11"/>
    </location>
</feature>
<dbReference type="EMBL" id="JAGRRH010000010">
    <property type="protein sequence ID" value="KAG7362690.1"/>
    <property type="molecule type" value="Genomic_DNA"/>
</dbReference>
<gene>
    <name evidence="2" type="ORF">IV203_009451</name>
    <name evidence="3" type="ORF">IV203_026050</name>
</gene>
<comment type="caution">
    <text evidence="3">The sequence shown here is derived from an EMBL/GenBank/DDBJ whole genome shotgun (WGS) entry which is preliminary data.</text>
</comment>
<proteinExistence type="predicted"/>
<keyword evidence="4" id="KW-1185">Reference proteome</keyword>
<dbReference type="Proteomes" id="UP000693970">
    <property type="component" value="Unassembled WGS sequence"/>
</dbReference>
<reference evidence="3" key="1">
    <citation type="journal article" date="2021" name="Sci. Rep.">
        <title>Diploid genomic architecture of Nitzschia inconspicua, an elite biomass production diatom.</title>
        <authorList>
            <person name="Oliver A."/>
            <person name="Podell S."/>
            <person name="Pinowska A."/>
            <person name="Traller J.C."/>
            <person name="Smith S.R."/>
            <person name="McClure R."/>
            <person name="Beliaev A."/>
            <person name="Bohutskyi P."/>
            <person name="Hill E.A."/>
            <person name="Rabines A."/>
            <person name="Zheng H."/>
            <person name="Allen L.Z."/>
            <person name="Kuo A."/>
            <person name="Grigoriev I.V."/>
            <person name="Allen A.E."/>
            <person name="Hazlebeck D."/>
            <person name="Allen E.E."/>
        </authorList>
    </citation>
    <scope>NUCLEOTIDE SEQUENCE</scope>
    <source>
        <strain evidence="3">Hildebrandi</strain>
    </source>
</reference>
<evidence type="ECO:0000313" key="4">
    <source>
        <dbReference type="Proteomes" id="UP000693970"/>
    </source>
</evidence>
<accession>A0A9K3LHX6</accession>
<feature type="compositionally biased region" description="Low complexity" evidence="1">
    <location>
        <begin position="12"/>
        <end position="25"/>
    </location>
</feature>
<sequence>MSSTGEDDKSVMSDSSNQTSSTSSTAAVATPNRKYRMNSATTNDESNECIVKTVPGTLSSSGASVASSLLSAAGGNLLEQKKLRKRMALMKLEQKQNHCGGFSSITKAPAGRSFHQAQDDKELLIQAKRANPNSSFHLESSEEQHDSVSKGRVSELRRRRLYEMHHNRPYSSHSKPKKKFKFWEQEKPSPLQFGSQHVVTASKSPAVLMKSPHSNFTKPRRVSSFSDYQDLSTPEARRHYREVTFQDDNNVMMEHSFRGLSSSSFDFDSSWIHPSSGGKLYTTVNDLIGGDDDDDEEPSDIPLLTSPRRALWNEQASALQAQMKNLVLQPKNDEDKDEIMDGLVYDSDEIMTPVKDRQYMSLPLTATKAENTFPTTTNLAALVSPDASSLISPLNAAVSFETPEKVTVPITVSTSEIEAFAGCNGRPNFQDVDETVFPPNAPKKERIHKTPTICAKGAPATVDATTVVSPTDVIPVDERDEAMGIQPMAAIKLSVSPVTGAIQWQSLRRDNNGEFSVANGTNSTRIASMGEVTTTIQALAQQNLDPMGENGNLSMLKLFVDMYQQSTYEEIVQHIPEIKDQGTLVICRGFDFSASTYNSNAEIKSLLAALKNVEKLDSIMLLNFRPKSMVDLAKILNQHPFMFRLHLHLAEGTLNGELLGVLTTAPRLTHVQLDLQESCAIGTLMNSKSIQSLRITSKKTELAKSHVRTLIYGLGSNHTLATLDLAPEMSIEHFRSLCSALKENRRLECLRVSLALASEEDSQVAAIELASLLKVNRSLVTVWNHLSEGSLPPNHVGKRVLQEAFRKNSIIKEVKLYQEDPDESVVSMEKHEEHILGIQPRQRHVVFSNVDEPSAIEEMLSEGDSYSREGDWLVDPKFCDDMFNSISNACSDCMIPDIGDILCGYTGASSSKKKKGGSSVSVL</sequence>
<dbReference type="EMBL" id="JAGRRH010000063">
    <property type="protein sequence ID" value="KAG7338185.1"/>
    <property type="molecule type" value="Genomic_DNA"/>
</dbReference>
<feature type="region of interest" description="Disordered" evidence="1">
    <location>
        <begin position="1"/>
        <end position="46"/>
    </location>
</feature>
<dbReference type="OrthoDB" id="51832at2759"/>
<reference evidence="3" key="2">
    <citation type="submission" date="2021-04" db="EMBL/GenBank/DDBJ databases">
        <authorList>
            <person name="Podell S."/>
        </authorList>
    </citation>
    <scope>NUCLEOTIDE SEQUENCE</scope>
    <source>
        <strain evidence="3">Hildebrandi</strain>
    </source>
</reference>
<protein>
    <submittedName>
        <fullName evidence="3">Uncharacterized protein</fullName>
    </submittedName>
</protein>
<evidence type="ECO:0000256" key="1">
    <source>
        <dbReference type="SAM" id="MobiDB-lite"/>
    </source>
</evidence>
<name>A0A9K3LHX6_9STRA</name>
<feature type="region of interest" description="Disordered" evidence="1">
    <location>
        <begin position="134"/>
        <end position="153"/>
    </location>
</feature>
<dbReference type="AlphaFoldDB" id="A0A9K3LHX6"/>
<evidence type="ECO:0000313" key="2">
    <source>
        <dbReference type="EMBL" id="KAG7338185.1"/>
    </source>
</evidence>